<feature type="domain" description="Leucine-binding protein" evidence="4">
    <location>
        <begin position="43"/>
        <end position="360"/>
    </location>
</feature>
<feature type="chain" id="PRO_5046765627" description="Leucine-binding protein domain-containing protein" evidence="3">
    <location>
        <begin position="24"/>
        <end position="412"/>
    </location>
</feature>
<evidence type="ECO:0000313" key="6">
    <source>
        <dbReference type="Proteomes" id="UP001500449"/>
    </source>
</evidence>
<feature type="signal peptide" evidence="3">
    <location>
        <begin position="1"/>
        <end position="23"/>
    </location>
</feature>
<accession>A0ABN2N3X9</accession>
<dbReference type="Proteomes" id="UP001500449">
    <property type="component" value="Unassembled WGS sequence"/>
</dbReference>
<dbReference type="SUPFAM" id="SSF53822">
    <property type="entry name" value="Periplasmic binding protein-like I"/>
    <property type="match status" value="1"/>
</dbReference>
<evidence type="ECO:0000256" key="3">
    <source>
        <dbReference type="SAM" id="SignalP"/>
    </source>
</evidence>
<dbReference type="PROSITE" id="PS51257">
    <property type="entry name" value="PROKAR_LIPOPROTEIN"/>
    <property type="match status" value="1"/>
</dbReference>
<dbReference type="Gene3D" id="3.40.50.2300">
    <property type="match status" value="2"/>
</dbReference>
<protein>
    <recommendedName>
        <fullName evidence="4">Leucine-binding protein domain-containing protein</fullName>
    </recommendedName>
</protein>
<evidence type="ECO:0000313" key="5">
    <source>
        <dbReference type="EMBL" id="GAA1851496.1"/>
    </source>
</evidence>
<comment type="similarity">
    <text evidence="1">Belongs to the leucine-binding protein family.</text>
</comment>
<keyword evidence="6" id="KW-1185">Reference proteome</keyword>
<dbReference type="RefSeq" id="WP_344417758.1">
    <property type="nucleotide sequence ID" value="NZ_BAAAQK010000009.1"/>
</dbReference>
<dbReference type="InterPro" id="IPR028082">
    <property type="entry name" value="Peripla_BP_I"/>
</dbReference>
<dbReference type="InterPro" id="IPR051010">
    <property type="entry name" value="BCAA_transport"/>
</dbReference>
<sequence length="412" mass="41435">MRSRPARRALAVAALTATVLVTASCSSPSGSGGAAAGGATGTPLKIGVMAPNKAVISYPDVPAAAQAAARSINAKGGVDGHPLEIMYCNDKFDANQATACARQFVSDGVVATAGDFNVPGQANVLGALGAAGIPSVGNFDAGTAGTDKYSFLFQGSTIIDSAGQAQYAAGLGKNVGMVFSDQPSASSSVPVAQDIVKAAGGTVTSVVRTPNTGDLSAAASTTVSGKPDVVLMNGGEGAIGSIMKSMVQLGYQNKFVVSGSAISPSFLESLGPTAKQVYISGIYPPVSQASTIPGMQLLLSDLAAERAAGNTDVPAATSFIRDPAVNAWLAVYAIAKVAGDAKATDAKGIYDALNKAKDLDFGGIIHPWTPSASVIKILPRVSSGFRFFYAYNGGTPVLAANQPTDIAPLLDK</sequence>
<organism evidence="5 6">
    <name type="scientific">Pseudonocardia ailaonensis</name>
    <dbReference type="NCBI Taxonomy" id="367279"/>
    <lineage>
        <taxon>Bacteria</taxon>
        <taxon>Bacillati</taxon>
        <taxon>Actinomycetota</taxon>
        <taxon>Actinomycetes</taxon>
        <taxon>Pseudonocardiales</taxon>
        <taxon>Pseudonocardiaceae</taxon>
        <taxon>Pseudonocardia</taxon>
    </lineage>
</organism>
<evidence type="ECO:0000256" key="2">
    <source>
        <dbReference type="ARBA" id="ARBA00022729"/>
    </source>
</evidence>
<gene>
    <name evidence="5" type="ORF">GCM10009836_34360</name>
</gene>
<reference evidence="5 6" key="1">
    <citation type="journal article" date="2019" name="Int. J. Syst. Evol. Microbiol.">
        <title>The Global Catalogue of Microorganisms (GCM) 10K type strain sequencing project: providing services to taxonomists for standard genome sequencing and annotation.</title>
        <authorList>
            <consortium name="The Broad Institute Genomics Platform"/>
            <consortium name="The Broad Institute Genome Sequencing Center for Infectious Disease"/>
            <person name="Wu L."/>
            <person name="Ma J."/>
        </authorList>
    </citation>
    <scope>NUCLEOTIDE SEQUENCE [LARGE SCALE GENOMIC DNA]</scope>
    <source>
        <strain evidence="5 6">JCM 16009</strain>
    </source>
</reference>
<dbReference type="EMBL" id="BAAAQK010000009">
    <property type="protein sequence ID" value="GAA1851496.1"/>
    <property type="molecule type" value="Genomic_DNA"/>
</dbReference>
<evidence type="ECO:0000259" key="4">
    <source>
        <dbReference type="Pfam" id="PF13458"/>
    </source>
</evidence>
<evidence type="ECO:0000256" key="1">
    <source>
        <dbReference type="ARBA" id="ARBA00010062"/>
    </source>
</evidence>
<dbReference type="InterPro" id="IPR028081">
    <property type="entry name" value="Leu-bd"/>
</dbReference>
<dbReference type="Pfam" id="PF13458">
    <property type="entry name" value="Peripla_BP_6"/>
    <property type="match status" value="1"/>
</dbReference>
<keyword evidence="2 3" id="KW-0732">Signal</keyword>
<comment type="caution">
    <text evidence="5">The sequence shown here is derived from an EMBL/GenBank/DDBJ whole genome shotgun (WGS) entry which is preliminary data.</text>
</comment>
<dbReference type="PANTHER" id="PTHR30483:SF6">
    <property type="entry name" value="PERIPLASMIC BINDING PROTEIN OF ABC TRANSPORTER FOR NATURAL AMINO ACIDS"/>
    <property type="match status" value="1"/>
</dbReference>
<proteinExistence type="inferred from homology"/>
<dbReference type="PANTHER" id="PTHR30483">
    <property type="entry name" value="LEUCINE-SPECIFIC-BINDING PROTEIN"/>
    <property type="match status" value="1"/>
</dbReference>
<name>A0ABN2N3X9_9PSEU</name>